<dbReference type="Pfam" id="PF00132">
    <property type="entry name" value="Hexapep"/>
    <property type="match status" value="1"/>
</dbReference>
<reference evidence="1" key="1">
    <citation type="submission" date="2021-01" db="EMBL/GenBank/DDBJ databases">
        <authorList>
            <person name="Corre E."/>
            <person name="Pelletier E."/>
            <person name="Niang G."/>
            <person name="Scheremetjew M."/>
            <person name="Finn R."/>
            <person name="Kale V."/>
            <person name="Holt S."/>
            <person name="Cochrane G."/>
            <person name="Meng A."/>
            <person name="Brown T."/>
            <person name="Cohen L."/>
        </authorList>
    </citation>
    <scope>NUCLEOTIDE SEQUENCE</scope>
    <source>
        <strain evidence="1">B650</strain>
    </source>
</reference>
<dbReference type="AlphaFoldDB" id="A0A7S2JS51"/>
<evidence type="ECO:0008006" key="2">
    <source>
        <dbReference type="Google" id="ProtNLM"/>
    </source>
</evidence>
<dbReference type="EMBL" id="HBGY01001069">
    <property type="protein sequence ID" value="CAD9556066.1"/>
    <property type="molecule type" value="Transcribed_RNA"/>
</dbReference>
<dbReference type="PANTHER" id="PTHR13061">
    <property type="entry name" value="DYNACTIN SUBUNIT P25"/>
    <property type="match status" value="1"/>
</dbReference>
<dbReference type="SUPFAM" id="SSF51161">
    <property type="entry name" value="Trimeric LpxA-like enzymes"/>
    <property type="match status" value="1"/>
</dbReference>
<evidence type="ECO:0000313" key="1">
    <source>
        <dbReference type="EMBL" id="CAD9556066.1"/>
    </source>
</evidence>
<accession>A0A7S2JS51</accession>
<dbReference type="CDD" id="cd04645">
    <property type="entry name" value="LbH_gamma_CA_like"/>
    <property type="match status" value="1"/>
</dbReference>
<protein>
    <recommendedName>
        <fullName evidence="2">Gamma carbonic anhydrase</fullName>
    </recommendedName>
</protein>
<gene>
    <name evidence="1" type="ORF">LDAN0321_LOCUS719</name>
</gene>
<name>A0A7S2JS51_9STRA</name>
<dbReference type="PANTHER" id="PTHR13061:SF29">
    <property type="entry name" value="GAMMA CARBONIC ANHYDRASE-LIKE 1, MITOCHONDRIAL-RELATED"/>
    <property type="match status" value="1"/>
</dbReference>
<proteinExistence type="predicted"/>
<dbReference type="Gene3D" id="2.160.10.10">
    <property type="entry name" value="Hexapeptide repeat proteins"/>
    <property type="match status" value="1"/>
</dbReference>
<organism evidence="1">
    <name type="scientific">Leptocylindrus danicus</name>
    <dbReference type="NCBI Taxonomy" id="163516"/>
    <lineage>
        <taxon>Eukaryota</taxon>
        <taxon>Sar</taxon>
        <taxon>Stramenopiles</taxon>
        <taxon>Ochrophyta</taxon>
        <taxon>Bacillariophyta</taxon>
        <taxon>Coscinodiscophyceae</taxon>
        <taxon>Chaetocerotophycidae</taxon>
        <taxon>Leptocylindrales</taxon>
        <taxon>Leptocylindraceae</taxon>
        <taxon>Leptocylindrus</taxon>
    </lineage>
</organism>
<dbReference type="InterPro" id="IPR047324">
    <property type="entry name" value="LbH_gamma_CA-like"/>
</dbReference>
<dbReference type="InterPro" id="IPR011004">
    <property type="entry name" value="Trimer_LpxA-like_sf"/>
</dbReference>
<sequence length="282" mass="29567">MSSLPSKAVTAASTFARRLGGALDSLGSKLEVAKVSEKLVPSTRFVAYENSLPSATGAFVAPTASLVGDVVLEKGASVWYGAAVRGDVSSVKIGERSSVGDRAVIHVAKIQTEDGEPVPTIIGSGVSVGANAIIHAATIMDNVKIGSCAQVLDGAIVNENAVVADGAVVTPGTVVGSGELWAGSPAKMQRMITEEEIASNVAKCEEIMELAAVHSSECAKTYEEVKEDEEEYYDKLYRDPNGFQPMPKDAIKQDGDVMQQGVPGRIFNTTLDGDDSKKMCRT</sequence>
<dbReference type="InterPro" id="IPR050484">
    <property type="entry name" value="Transf_Hexapept/Carb_Anhydrase"/>
</dbReference>
<dbReference type="InterPro" id="IPR001451">
    <property type="entry name" value="Hexapep"/>
</dbReference>